<evidence type="ECO:0000313" key="5">
    <source>
        <dbReference type="Proteomes" id="UP000472265"/>
    </source>
</evidence>
<proteinExistence type="predicted"/>
<dbReference type="AlphaFoldDB" id="A0A671YLT5"/>
<accession>A0A671YLT5</accession>
<feature type="domain" description="Tectonic-1-3" evidence="3">
    <location>
        <begin position="172"/>
        <end position="321"/>
    </location>
</feature>
<evidence type="ECO:0000313" key="4">
    <source>
        <dbReference type="Ensembl" id="ENSSAUP00010062283.1"/>
    </source>
</evidence>
<feature type="transmembrane region" description="Helical" evidence="2">
    <location>
        <begin position="364"/>
        <end position="382"/>
    </location>
</feature>
<evidence type="ECO:0000256" key="2">
    <source>
        <dbReference type="SAM" id="Phobius"/>
    </source>
</evidence>
<protein>
    <recommendedName>
        <fullName evidence="3">Tectonic-1-3 domain-containing protein</fullName>
    </recommendedName>
</protein>
<sequence length="384" mass="42356">MLCLYITTISSALTLISKHFLYFSAEFMRSVSLSCVRMLTPQSCTTDPGLNAHSYFSDLSLIKVPVVETALVSDFLVPVTPLSEWPEPSKQNNSCVNVVKKVEFIIGYNGRGELMNATVNMVLADVDPSQLLLQTHSVQFQLVTSSPSSRELIPSVGLSTGSPVIGRFAGEVKPLRTMGVSQSGECSSDTSRRAPILFTHNTITGCTFRSPSGDCSELRSQIYGILQGLATPDVIAMNWGSKTDWTRVITQECPVSMQETCESGCILPNSLSIQMLWARQGLLDLPQKYILGGKYLFKCKKFKCPMTSPIALTTEVTFADITVYPEPPRGSPQPNWKFAFGFFTRGIAELDGHFIVNSSDAEKVMWSLMLFTIMLLTGLEFFTR</sequence>
<organism evidence="4 5">
    <name type="scientific">Sparus aurata</name>
    <name type="common">Gilthead sea bream</name>
    <dbReference type="NCBI Taxonomy" id="8175"/>
    <lineage>
        <taxon>Eukaryota</taxon>
        <taxon>Metazoa</taxon>
        <taxon>Chordata</taxon>
        <taxon>Craniata</taxon>
        <taxon>Vertebrata</taxon>
        <taxon>Euteleostomi</taxon>
        <taxon>Actinopterygii</taxon>
        <taxon>Neopterygii</taxon>
        <taxon>Teleostei</taxon>
        <taxon>Neoteleostei</taxon>
        <taxon>Acanthomorphata</taxon>
        <taxon>Eupercaria</taxon>
        <taxon>Spariformes</taxon>
        <taxon>Sparidae</taxon>
        <taxon>Sparus</taxon>
    </lineage>
</organism>
<name>A0A671YLT5_SPAAU</name>
<dbReference type="GeneTree" id="ENSGT00570000079101"/>
<evidence type="ECO:0000256" key="1">
    <source>
        <dbReference type="ARBA" id="ARBA00011495"/>
    </source>
</evidence>
<dbReference type="Ensembl" id="ENSSAUT00010065314.1">
    <property type="protein sequence ID" value="ENSSAUP00010062283.1"/>
    <property type="gene ID" value="ENSSAUG00010025153.1"/>
</dbReference>
<keyword evidence="2" id="KW-0472">Membrane</keyword>
<comment type="subunit">
    <text evidence="1">Part of the tectonic-like complex (also named B9 complex).</text>
</comment>
<dbReference type="GO" id="GO:0060271">
    <property type="term" value="P:cilium assembly"/>
    <property type="evidence" value="ECO:0007669"/>
    <property type="project" value="TreeGrafter"/>
</dbReference>
<dbReference type="Proteomes" id="UP000472265">
    <property type="component" value="Chromosome 20"/>
</dbReference>
<dbReference type="GO" id="GO:0007224">
    <property type="term" value="P:smoothened signaling pathway"/>
    <property type="evidence" value="ECO:0007669"/>
    <property type="project" value="TreeGrafter"/>
</dbReference>
<reference evidence="4" key="2">
    <citation type="submission" date="2025-08" db="UniProtKB">
        <authorList>
            <consortium name="Ensembl"/>
        </authorList>
    </citation>
    <scope>IDENTIFICATION</scope>
</reference>
<dbReference type="PANTHER" id="PTHR14611">
    <property type="entry name" value="TECTONIC FAMILY MEMBER"/>
    <property type="match status" value="1"/>
</dbReference>
<reference evidence="4" key="1">
    <citation type="submission" date="2021-04" db="EMBL/GenBank/DDBJ databases">
        <authorList>
            <consortium name="Wellcome Sanger Institute Data Sharing"/>
        </authorList>
    </citation>
    <scope>NUCLEOTIDE SEQUENCE [LARGE SCALE GENOMIC DNA]</scope>
</reference>
<evidence type="ECO:0000259" key="3">
    <source>
        <dbReference type="Pfam" id="PF07773"/>
    </source>
</evidence>
<dbReference type="PANTHER" id="PTHR14611:SF4">
    <property type="entry name" value="TECTONIC-3"/>
    <property type="match status" value="1"/>
</dbReference>
<keyword evidence="5" id="KW-1185">Reference proteome</keyword>
<dbReference type="Pfam" id="PF07773">
    <property type="entry name" value="TCTN_DUF1619"/>
    <property type="match status" value="1"/>
</dbReference>
<keyword evidence="2" id="KW-0812">Transmembrane</keyword>
<reference evidence="4" key="3">
    <citation type="submission" date="2025-09" db="UniProtKB">
        <authorList>
            <consortium name="Ensembl"/>
        </authorList>
    </citation>
    <scope>IDENTIFICATION</scope>
</reference>
<dbReference type="InterPro" id="IPR040354">
    <property type="entry name" value="TCTN1-3"/>
</dbReference>
<dbReference type="InterPro" id="IPR011677">
    <property type="entry name" value="TCTN1-3_dom"/>
</dbReference>
<keyword evidence="2" id="KW-1133">Transmembrane helix</keyword>
<gene>
    <name evidence="4" type="primary">tctn3</name>
</gene>